<evidence type="ECO:0000259" key="3">
    <source>
        <dbReference type="Pfam" id="PF08797"/>
    </source>
</evidence>
<evidence type="ECO:0000313" key="5">
    <source>
        <dbReference type="Proteomes" id="UP000501466"/>
    </source>
</evidence>
<dbReference type="EMBL" id="AP021888">
    <property type="protein sequence ID" value="BBP42755.1"/>
    <property type="molecule type" value="Genomic_DNA"/>
</dbReference>
<name>A0A6F8PKY8_9GAMM</name>
<dbReference type="AlphaFoldDB" id="A0A6F8PKY8"/>
<dbReference type="RefSeq" id="WP_173290465.1">
    <property type="nucleotide sequence ID" value="NZ_AP021888.1"/>
</dbReference>
<keyword evidence="2" id="KW-0378">Hydrolase</keyword>
<dbReference type="GO" id="GO:0016818">
    <property type="term" value="F:hydrolase activity, acting on acid anhydrides, in phosphorus-containing anhydrides"/>
    <property type="evidence" value="ECO:0007669"/>
    <property type="project" value="InterPro"/>
</dbReference>
<protein>
    <recommendedName>
        <fullName evidence="3">HIRAN domain-containing protein</fullName>
    </recommendedName>
</protein>
<proteinExistence type="predicted"/>
<dbReference type="InterPro" id="IPR014905">
    <property type="entry name" value="HIRAN"/>
</dbReference>
<reference evidence="5" key="1">
    <citation type="submission" date="2019-11" db="EMBL/GenBank/DDBJ databases">
        <title>Isolation and characterization of two novel species in the genus Thiomicrorhabdus.</title>
        <authorList>
            <person name="Mochizuki J."/>
            <person name="Kojima H."/>
            <person name="Fukui M."/>
        </authorList>
    </citation>
    <scope>NUCLEOTIDE SEQUENCE [LARGE SCALE GENOMIC DNA]</scope>
    <source>
        <strain evidence="5">AkT22</strain>
    </source>
</reference>
<accession>A0A6F8PKY8</accession>
<dbReference type="GO" id="GO:0008270">
    <property type="term" value="F:zinc ion binding"/>
    <property type="evidence" value="ECO:0007669"/>
    <property type="project" value="InterPro"/>
</dbReference>
<organism evidence="4 5">
    <name type="scientific">Thiosulfativibrio zosterae</name>
    <dbReference type="NCBI Taxonomy" id="2675053"/>
    <lineage>
        <taxon>Bacteria</taxon>
        <taxon>Pseudomonadati</taxon>
        <taxon>Pseudomonadota</taxon>
        <taxon>Gammaproteobacteria</taxon>
        <taxon>Thiotrichales</taxon>
        <taxon>Piscirickettsiaceae</taxon>
        <taxon>Thiosulfativibrio</taxon>
    </lineage>
</organism>
<evidence type="ECO:0000256" key="2">
    <source>
        <dbReference type="ARBA" id="ARBA00022801"/>
    </source>
</evidence>
<dbReference type="KEGG" id="tzo:THMIRHAT_05010"/>
<feature type="domain" description="HIRAN" evidence="3">
    <location>
        <begin position="7"/>
        <end position="68"/>
    </location>
</feature>
<keyword evidence="1" id="KW-0479">Metal-binding</keyword>
<dbReference type="Pfam" id="PF08797">
    <property type="entry name" value="HIRAN"/>
    <property type="match status" value="1"/>
</dbReference>
<dbReference type="GO" id="GO:0003676">
    <property type="term" value="F:nucleic acid binding"/>
    <property type="evidence" value="ECO:0007669"/>
    <property type="project" value="InterPro"/>
</dbReference>
<sequence>MLARPQSLRFPIKGTFYYDAAACFASNQLQPNSPLSIQAEPDNPYDAHALKIWFNDSLLGYVPKALSQHWPDKVDNLSLFKIQQHGHFLWLECRLSYHGSFSTQIQLLWLATFVRWQYRLKLWLLQLTHRAHP</sequence>
<evidence type="ECO:0000256" key="1">
    <source>
        <dbReference type="ARBA" id="ARBA00022723"/>
    </source>
</evidence>
<gene>
    <name evidence="4" type="ORF">THMIRHAT_05010</name>
</gene>
<dbReference type="Gene3D" id="3.30.70.2330">
    <property type="match status" value="1"/>
</dbReference>
<evidence type="ECO:0000313" key="4">
    <source>
        <dbReference type="EMBL" id="BBP42755.1"/>
    </source>
</evidence>
<keyword evidence="5" id="KW-1185">Reference proteome</keyword>
<dbReference type="Proteomes" id="UP000501466">
    <property type="component" value="Chromosome"/>
</dbReference>